<evidence type="ECO:0000313" key="3">
    <source>
        <dbReference type="EMBL" id="PMR76503.1"/>
    </source>
</evidence>
<dbReference type="AlphaFoldDB" id="A0A2N7U7W0"/>
<dbReference type="Proteomes" id="UP000235803">
    <property type="component" value="Unassembled WGS sequence"/>
</dbReference>
<dbReference type="RefSeq" id="WP_102652407.1">
    <property type="nucleotide sequence ID" value="NZ_PNRF01000012.1"/>
</dbReference>
<keyword evidence="4" id="KW-1185">Reference proteome</keyword>
<dbReference type="GO" id="GO:0008080">
    <property type="term" value="F:N-acetyltransferase activity"/>
    <property type="evidence" value="ECO:0007669"/>
    <property type="project" value="InterPro"/>
</dbReference>
<dbReference type="PROSITE" id="PS51186">
    <property type="entry name" value="GNAT"/>
    <property type="match status" value="1"/>
</dbReference>
<evidence type="ECO:0000259" key="2">
    <source>
        <dbReference type="PROSITE" id="PS51186"/>
    </source>
</evidence>
<dbReference type="Gene3D" id="3.40.630.30">
    <property type="match status" value="1"/>
</dbReference>
<dbReference type="InterPro" id="IPR050769">
    <property type="entry name" value="NAT_camello-type"/>
</dbReference>
<proteinExistence type="predicted"/>
<sequence>MLIKPVPSPDAPLELLLEADPSVDEIRRYLENSSCYVTTIGNETVGAYVIQPMGDGVYELMNIAVAPAHQGNGIGAKLLEHAIKMAGKPGARRLELGTGTFGYQLAFYQRAGFRVVAVERDHFLTHYDTPIYENGIQHKDRLRLAIEY</sequence>
<organism evidence="3 4">
    <name type="scientific">Billgrantia endophytica</name>
    <dbReference type="NCBI Taxonomy" id="2033802"/>
    <lineage>
        <taxon>Bacteria</taxon>
        <taxon>Pseudomonadati</taxon>
        <taxon>Pseudomonadota</taxon>
        <taxon>Gammaproteobacteria</taxon>
        <taxon>Oceanospirillales</taxon>
        <taxon>Halomonadaceae</taxon>
        <taxon>Billgrantia</taxon>
    </lineage>
</organism>
<dbReference type="InterPro" id="IPR016181">
    <property type="entry name" value="Acyl_CoA_acyltransferase"/>
</dbReference>
<gene>
    <name evidence="3" type="ORF">C1H69_05530</name>
</gene>
<name>A0A2N7U7W0_9GAMM</name>
<protein>
    <submittedName>
        <fullName evidence="3">GNAT family N-acetyltransferase</fullName>
    </submittedName>
</protein>
<keyword evidence="1 3" id="KW-0808">Transferase</keyword>
<evidence type="ECO:0000256" key="1">
    <source>
        <dbReference type="ARBA" id="ARBA00022679"/>
    </source>
</evidence>
<dbReference type="Pfam" id="PF00583">
    <property type="entry name" value="Acetyltransf_1"/>
    <property type="match status" value="1"/>
</dbReference>
<evidence type="ECO:0000313" key="4">
    <source>
        <dbReference type="Proteomes" id="UP000235803"/>
    </source>
</evidence>
<dbReference type="PANTHER" id="PTHR13947">
    <property type="entry name" value="GNAT FAMILY N-ACETYLTRANSFERASE"/>
    <property type="match status" value="1"/>
</dbReference>
<dbReference type="InterPro" id="IPR000182">
    <property type="entry name" value="GNAT_dom"/>
</dbReference>
<accession>A0A2N7U7W0</accession>
<dbReference type="EMBL" id="PNRF01000012">
    <property type="protein sequence ID" value="PMR76503.1"/>
    <property type="molecule type" value="Genomic_DNA"/>
</dbReference>
<dbReference type="CDD" id="cd04301">
    <property type="entry name" value="NAT_SF"/>
    <property type="match status" value="1"/>
</dbReference>
<feature type="domain" description="N-acetyltransferase" evidence="2">
    <location>
        <begin position="1"/>
        <end position="134"/>
    </location>
</feature>
<dbReference type="SUPFAM" id="SSF55729">
    <property type="entry name" value="Acyl-CoA N-acyltransferases (Nat)"/>
    <property type="match status" value="1"/>
</dbReference>
<dbReference type="OrthoDB" id="9813917at2"/>
<reference evidence="3 4" key="1">
    <citation type="submission" date="2018-01" db="EMBL/GenBank/DDBJ databases">
        <title>Halomonas endophytica sp. nov., isolated from storage liquid in the stems of Populus euphratica.</title>
        <authorList>
            <person name="Chen C."/>
        </authorList>
    </citation>
    <scope>NUCLEOTIDE SEQUENCE [LARGE SCALE GENOMIC DNA]</scope>
    <source>
        <strain evidence="3 4">MC28</strain>
    </source>
</reference>
<dbReference type="PANTHER" id="PTHR13947:SF37">
    <property type="entry name" value="LD18367P"/>
    <property type="match status" value="1"/>
</dbReference>
<comment type="caution">
    <text evidence="3">The sequence shown here is derived from an EMBL/GenBank/DDBJ whole genome shotgun (WGS) entry which is preliminary data.</text>
</comment>